<dbReference type="InterPro" id="IPR001594">
    <property type="entry name" value="Palmitoyltrfase_DHHC"/>
</dbReference>
<evidence type="ECO:0000256" key="8">
    <source>
        <dbReference type="RuleBase" id="RU079119"/>
    </source>
</evidence>
<keyword evidence="8" id="KW-0012">Acyltransferase</keyword>
<dbReference type="InterPro" id="IPR036770">
    <property type="entry name" value="Ankyrin_rpt-contain_sf"/>
</dbReference>
<evidence type="ECO:0000256" key="3">
    <source>
        <dbReference type="ARBA" id="ARBA00022737"/>
    </source>
</evidence>
<dbReference type="GO" id="GO:0016020">
    <property type="term" value="C:membrane"/>
    <property type="evidence" value="ECO:0007669"/>
    <property type="project" value="UniProtKB-SubCell"/>
</dbReference>
<evidence type="ECO:0000313" key="10">
    <source>
        <dbReference type="EMBL" id="KAK7576584.1"/>
    </source>
</evidence>
<protein>
    <recommendedName>
        <fullName evidence="8">Palmitoyltransferase</fullName>
        <ecNumber evidence="8">2.3.1.225</ecNumber>
    </recommendedName>
</protein>
<evidence type="ECO:0000256" key="5">
    <source>
        <dbReference type="ARBA" id="ARBA00023043"/>
    </source>
</evidence>
<dbReference type="SMART" id="SM00248">
    <property type="entry name" value="ANK"/>
    <property type="match status" value="5"/>
</dbReference>
<comment type="similarity">
    <text evidence="8">Belongs to the DHHC palmitoyltransferase family.</text>
</comment>
<dbReference type="AlphaFoldDB" id="A0AAN9TBQ6"/>
<dbReference type="InterPro" id="IPR002110">
    <property type="entry name" value="Ankyrin_rpt"/>
</dbReference>
<evidence type="ECO:0000256" key="2">
    <source>
        <dbReference type="ARBA" id="ARBA00022692"/>
    </source>
</evidence>
<dbReference type="Gene3D" id="1.25.40.20">
    <property type="entry name" value="Ankyrin repeat-containing domain"/>
    <property type="match status" value="1"/>
</dbReference>
<evidence type="ECO:0000256" key="6">
    <source>
        <dbReference type="ARBA" id="ARBA00023136"/>
    </source>
</evidence>
<gene>
    <name evidence="10" type="ORF">V9T40_012870</name>
</gene>
<dbReference type="PANTHER" id="PTHR24161:SF85">
    <property type="entry name" value="PALMITOYLTRANSFERASE HIP14"/>
    <property type="match status" value="1"/>
</dbReference>
<comment type="subcellular location">
    <subcellularLocation>
        <location evidence="1">Membrane</location>
        <topology evidence="1">Multi-pass membrane protein</topology>
    </subcellularLocation>
</comment>
<accession>A0AAN9TBQ6</accession>
<feature type="transmembrane region" description="Helical" evidence="8">
    <location>
        <begin position="267"/>
        <end position="285"/>
    </location>
</feature>
<organism evidence="10 11">
    <name type="scientific">Parthenolecanium corni</name>
    <dbReference type="NCBI Taxonomy" id="536013"/>
    <lineage>
        <taxon>Eukaryota</taxon>
        <taxon>Metazoa</taxon>
        <taxon>Ecdysozoa</taxon>
        <taxon>Arthropoda</taxon>
        <taxon>Hexapoda</taxon>
        <taxon>Insecta</taxon>
        <taxon>Pterygota</taxon>
        <taxon>Neoptera</taxon>
        <taxon>Paraneoptera</taxon>
        <taxon>Hemiptera</taxon>
        <taxon>Sternorrhyncha</taxon>
        <taxon>Coccoidea</taxon>
        <taxon>Coccidae</taxon>
        <taxon>Parthenolecanium</taxon>
    </lineage>
</organism>
<feature type="transmembrane region" description="Helical" evidence="8">
    <location>
        <begin position="420"/>
        <end position="442"/>
    </location>
</feature>
<feature type="domain" description="Palmitoyltransferase DHHC" evidence="9">
    <location>
        <begin position="375"/>
        <end position="509"/>
    </location>
</feature>
<dbReference type="PROSITE" id="PS50216">
    <property type="entry name" value="DHHC"/>
    <property type="match status" value="1"/>
</dbReference>
<feature type="transmembrane region" description="Helical" evidence="8">
    <location>
        <begin position="479"/>
        <end position="502"/>
    </location>
</feature>
<dbReference type="EC" id="2.3.1.225" evidence="8"/>
<evidence type="ECO:0000256" key="1">
    <source>
        <dbReference type="ARBA" id="ARBA00004141"/>
    </source>
</evidence>
<keyword evidence="3" id="KW-0677">Repeat</keyword>
<dbReference type="PROSITE" id="PS50088">
    <property type="entry name" value="ANK_REPEAT"/>
    <property type="match status" value="4"/>
</dbReference>
<comment type="catalytic activity">
    <reaction evidence="8">
        <text>L-cysteinyl-[protein] + hexadecanoyl-CoA = S-hexadecanoyl-L-cysteinyl-[protein] + CoA</text>
        <dbReference type="Rhea" id="RHEA:36683"/>
        <dbReference type="Rhea" id="RHEA-COMP:10131"/>
        <dbReference type="Rhea" id="RHEA-COMP:11032"/>
        <dbReference type="ChEBI" id="CHEBI:29950"/>
        <dbReference type="ChEBI" id="CHEBI:57287"/>
        <dbReference type="ChEBI" id="CHEBI:57379"/>
        <dbReference type="ChEBI" id="CHEBI:74151"/>
        <dbReference type="EC" id="2.3.1.225"/>
    </reaction>
</comment>
<dbReference type="EMBL" id="JBBCAQ010000036">
    <property type="protein sequence ID" value="KAK7576584.1"/>
    <property type="molecule type" value="Genomic_DNA"/>
</dbReference>
<proteinExistence type="inferred from homology"/>
<keyword evidence="11" id="KW-1185">Reference proteome</keyword>
<feature type="repeat" description="ANK" evidence="7">
    <location>
        <begin position="60"/>
        <end position="92"/>
    </location>
</feature>
<reference evidence="10 11" key="1">
    <citation type="submission" date="2024-03" db="EMBL/GenBank/DDBJ databases">
        <title>Adaptation during the transition from Ophiocordyceps entomopathogen to insect associate is accompanied by gene loss and intensified selection.</title>
        <authorList>
            <person name="Ward C.M."/>
            <person name="Onetto C.A."/>
            <person name="Borneman A.R."/>
        </authorList>
    </citation>
    <scope>NUCLEOTIDE SEQUENCE [LARGE SCALE GENOMIC DNA]</scope>
    <source>
        <strain evidence="10">AWRI1</strain>
        <tissue evidence="10">Single Adult Female</tissue>
    </source>
</reference>
<keyword evidence="8" id="KW-0808">Transferase</keyword>
<dbReference type="Proteomes" id="UP001367676">
    <property type="component" value="Unassembled WGS sequence"/>
</dbReference>
<keyword evidence="2 8" id="KW-0812">Transmembrane</keyword>
<dbReference type="SUPFAM" id="SSF48403">
    <property type="entry name" value="Ankyrin repeat"/>
    <property type="match status" value="1"/>
</dbReference>
<sequence>MEIFEAAQRCQELIESGFDVNTRDNDNVTLMHWAAINNRIELMKYFISKGAAIDEPGGDLRATPLHWATRQGHLTSVILLMKHGADPAFVDAEGLACIHVAAQFGHTAVIAYFIAKGVDLNVQDVNGLTPLMHCTLKHLSLDPARLLIKFGAATSIQEKIGGNTALHCAIYAKNRVAVTLLVTNGASLDIPNTKNETAFSLLWNDRICPWYDSAIKKKVNELSSHKRNLSLIERIRTNEKFKYWCTMVSPLIGYFLIGLILKTNLVSISKVFTILTMVLLLFVARRFLFTSNFTLDFPLAVYFATKFWLYVTWFLWMTPVVSFLLSFTFLSTSLILCYNFYKSWKSDPGYIITTREEKLVTIVELAEKSMLEPRFFCSTCLVQKPVRSKHCSICDCCVAKFDHHCPWVGNCIGANNHRYFVGYLMMILVMCVLYIIGTVTYWDKVCSEKCFPTAEIDGVPVWFCNLTCDPWISWSLFNVIVHTVWVIPLLACQLYQISCLAMTTNERMNLYRYKHFQDPKTGDIRSPFNRGRVQNLVDFAQVRMPGFYPPDKKNWKNIYTVDHHDDHELLMHSTPQYV</sequence>
<feature type="repeat" description="ANK" evidence="7">
    <location>
        <begin position="26"/>
        <end position="58"/>
    </location>
</feature>
<feature type="repeat" description="ANK" evidence="7">
    <location>
        <begin position="161"/>
        <end position="193"/>
    </location>
</feature>
<dbReference type="PROSITE" id="PS50297">
    <property type="entry name" value="ANK_REP_REGION"/>
    <property type="match status" value="4"/>
</dbReference>
<feature type="repeat" description="ANK" evidence="7">
    <location>
        <begin position="93"/>
        <end position="125"/>
    </location>
</feature>
<name>A0AAN9TBQ6_9HEMI</name>
<keyword evidence="4 8" id="KW-1133">Transmembrane helix</keyword>
<dbReference type="PANTHER" id="PTHR24161">
    <property type="entry name" value="ANK_REP_REGION DOMAIN-CONTAINING PROTEIN-RELATED"/>
    <property type="match status" value="1"/>
</dbReference>
<keyword evidence="5 7" id="KW-0040">ANK repeat</keyword>
<evidence type="ECO:0000313" key="11">
    <source>
        <dbReference type="Proteomes" id="UP001367676"/>
    </source>
</evidence>
<feature type="transmembrane region" description="Helical" evidence="8">
    <location>
        <begin position="241"/>
        <end position="261"/>
    </location>
</feature>
<dbReference type="Pfam" id="PF01529">
    <property type="entry name" value="DHHC"/>
    <property type="match status" value="1"/>
</dbReference>
<dbReference type="GO" id="GO:0019706">
    <property type="term" value="F:protein-cysteine S-palmitoyltransferase activity"/>
    <property type="evidence" value="ECO:0007669"/>
    <property type="project" value="UniProtKB-EC"/>
</dbReference>
<comment type="caution">
    <text evidence="10">The sequence shown here is derived from an EMBL/GenBank/DDBJ whole genome shotgun (WGS) entry which is preliminary data.</text>
</comment>
<evidence type="ECO:0000256" key="4">
    <source>
        <dbReference type="ARBA" id="ARBA00022989"/>
    </source>
</evidence>
<evidence type="ECO:0000259" key="9">
    <source>
        <dbReference type="Pfam" id="PF01529"/>
    </source>
</evidence>
<dbReference type="Pfam" id="PF12796">
    <property type="entry name" value="Ank_2"/>
    <property type="match status" value="2"/>
</dbReference>
<keyword evidence="6 8" id="KW-0472">Membrane</keyword>
<comment type="domain">
    <text evidence="8">The DHHC domain is required for palmitoyltransferase activity.</text>
</comment>
<evidence type="ECO:0000256" key="7">
    <source>
        <dbReference type="PROSITE-ProRule" id="PRU00023"/>
    </source>
</evidence>